<dbReference type="InterPro" id="IPR043773">
    <property type="entry name" value="JetA"/>
</dbReference>
<gene>
    <name evidence="2" type="ORF">RIL183_12091</name>
</gene>
<sequence>MILKKKIPNDFYKLFRTKNREAYMQFVTAIYEENNEVYASLGLTQEECALIIENTIEKSKIVWQEEDDMEEGETPDALFPSDSPSGMLNHLIRWGWMKSDFDEKLNTCVISFPEYSQLYVELFKKLQSDDDSRERESMLSIYSALFTYHSDNEKNNDILKSALRTSKSLGQLLSNMQDGMRSYFDELSSQKHFIGIQQVLVEEINNSDSKKYAILTTTDSFYRYKEAVKELISEILNENDEKKAVLLKEKNSLEAGTLLQKRNEYRLQYCEDTSRIVMQLEREFDMIERKYNKLIEQKTVFAKRALARIHYILQEGVSEEDNIIKLINLLDRSEKKDEILMEMRDRIRFSSQFKNITDNSFAGRRDRGDGAFSPVMLDEEIDAREQHMTDFVPKPLYTRNELQSFRRKNTVGGVFVATEETVQSVEDLEKLLFLWQEETEERLAEDTVSVDGEIRSEDGLTYSRLVIGQNQ</sequence>
<keyword evidence="1" id="KW-0175">Coiled coil</keyword>
<dbReference type="Pfam" id="PF18982">
    <property type="entry name" value="JetA"/>
    <property type="match status" value="1"/>
</dbReference>
<evidence type="ECO:0000313" key="3">
    <source>
        <dbReference type="Proteomes" id="UP000049828"/>
    </source>
</evidence>
<dbReference type="STRING" id="360807.ERS852392_02661"/>
<dbReference type="RefSeq" id="WP_055038998.1">
    <property type="nucleotide sequence ID" value="NZ_CVRS01000002.1"/>
</dbReference>
<dbReference type="EMBL" id="CVRS01000002">
    <property type="protein sequence ID" value="CRL31955.1"/>
    <property type="molecule type" value="Genomic_DNA"/>
</dbReference>
<organism evidence="2 3">
    <name type="scientific">Roseburia inulinivorans</name>
    <dbReference type="NCBI Taxonomy" id="360807"/>
    <lineage>
        <taxon>Bacteria</taxon>
        <taxon>Bacillati</taxon>
        <taxon>Bacillota</taxon>
        <taxon>Clostridia</taxon>
        <taxon>Lachnospirales</taxon>
        <taxon>Lachnospiraceae</taxon>
        <taxon>Roseburia</taxon>
    </lineage>
</organism>
<dbReference type="AlphaFoldDB" id="A0A0M6WAP1"/>
<protein>
    <submittedName>
        <fullName evidence="2">Uncharacterized protein</fullName>
    </submittedName>
</protein>
<reference evidence="3" key="1">
    <citation type="submission" date="2015-05" db="EMBL/GenBank/DDBJ databases">
        <authorList>
            <consortium name="Pathogen Informatics"/>
        </authorList>
    </citation>
    <scope>NUCLEOTIDE SEQUENCE [LARGE SCALE GENOMIC DNA]</scope>
    <source>
        <strain evidence="3">L1-83</strain>
    </source>
</reference>
<keyword evidence="3" id="KW-1185">Reference proteome</keyword>
<dbReference type="OrthoDB" id="1933360at2"/>
<evidence type="ECO:0000256" key="1">
    <source>
        <dbReference type="SAM" id="Coils"/>
    </source>
</evidence>
<name>A0A0M6WAP1_9FIRM</name>
<proteinExistence type="predicted"/>
<feature type="coiled-coil region" evidence="1">
    <location>
        <begin position="270"/>
        <end position="297"/>
    </location>
</feature>
<evidence type="ECO:0000313" key="2">
    <source>
        <dbReference type="EMBL" id="CRL31955.1"/>
    </source>
</evidence>
<accession>A0A0M6WAP1</accession>
<dbReference type="Proteomes" id="UP000049828">
    <property type="component" value="Unassembled WGS sequence"/>
</dbReference>